<dbReference type="Proteomes" id="UP000199120">
    <property type="component" value="Unassembled WGS sequence"/>
</dbReference>
<dbReference type="InterPro" id="IPR000524">
    <property type="entry name" value="Tscrpt_reg_HTH_GntR"/>
</dbReference>
<feature type="compositionally biased region" description="Low complexity" evidence="4">
    <location>
        <begin position="1"/>
        <end position="27"/>
    </location>
</feature>
<keyword evidence="3" id="KW-0804">Transcription</keyword>
<dbReference type="GO" id="GO:0003700">
    <property type="term" value="F:DNA-binding transcription factor activity"/>
    <property type="evidence" value="ECO:0007669"/>
    <property type="project" value="InterPro"/>
</dbReference>
<dbReference type="InterPro" id="IPR036390">
    <property type="entry name" value="WH_DNA-bd_sf"/>
</dbReference>
<feature type="region of interest" description="Disordered" evidence="4">
    <location>
        <begin position="1"/>
        <end position="36"/>
    </location>
</feature>
<dbReference type="SMART" id="SM00345">
    <property type="entry name" value="HTH_GNTR"/>
    <property type="match status" value="1"/>
</dbReference>
<proteinExistence type="predicted"/>
<evidence type="ECO:0000313" key="7">
    <source>
        <dbReference type="Proteomes" id="UP000199120"/>
    </source>
</evidence>
<keyword evidence="7" id="KW-1185">Reference proteome</keyword>
<dbReference type="STRING" id="416943.SAMN05445871_3646"/>
<dbReference type="PANTHER" id="PTHR43537">
    <property type="entry name" value="TRANSCRIPTIONAL REGULATOR, GNTR FAMILY"/>
    <property type="match status" value="1"/>
</dbReference>
<accession>A0A1H7LYG4</accession>
<dbReference type="SUPFAM" id="SSF48008">
    <property type="entry name" value="GntR ligand-binding domain-like"/>
    <property type="match status" value="1"/>
</dbReference>
<evidence type="ECO:0000313" key="6">
    <source>
        <dbReference type="EMBL" id="SEL03525.1"/>
    </source>
</evidence>
<dbReference type="Gene3D" id="1.10.10.10">
    <property type="entry name" value="Winged helix-like DNA-binding domain superfamily/Winged helix DNA-binding domain"/>
    <property type="match status" value="1"/>
</dbReference>
<evidence type="ECO:0000256" key="4">
    <source>
        <dbReference type="SAM" id="MobiDB-lite"/>
    </source>
</evidence>
<dbReference type="InterPro" id="IPR036388">
    <property type="entry name" value="WH-like_DNA-bd_sf"/>
</dbReference>
<dbReference type="Pfam" id="PF00392">
    <property type="entry name" value="GntR"/>
    <property type="match status" value="1"/>
</dbReference>
<keyword evidence="2 6" id="KW-0238">DNA-binding</keyword>
<dbReference type="GO" id="GO:0003677">
    <property type="term" value="F:DNA binding"/>
    <property type="evidence" value="ECO:0007669"/>
    <property type="project" value="UniProtKB-KW"/>
</dbReference>
<dbReference type="OrthoDB" id="8851860at2"/>
<dbReference type="EMBL" id="FOAJ01000004">
    <property type="protein sequence ID" value="SEL03525.1"/>
    <property type="molecule type" value="Genomic_DNA"/>
</dbReference>
<dbReference type="PANTHER" id="PTHR43537:SF45">
    <property type="entry name" value="GNTR FAMILY REGULATORY PROTEIN"/>
    <property type="match status" value="1"/>
</dbReference>
<evidence type="ECO:0000256" key="1">
    <source>
        <dbReference type="ARBA" id="ARBA00023015"/>
    </source>
</evidence>
<evidence type="ECO:0000256" key="3">
    <source>
        <dbReference type="ARBA" id="ARBA00023163"/>
    </source>
</evidence>
<dbReference type="SMART" id="SM00895">
    <property type="entry name" value="FCD"/>
    <property type="match status" value="1"/>
</dbReference>
<evidence type="ECO:0000259" key="5">
    <source>
        <dbReference type="PROSITE" id="PS50949"/>
    </source>
</evidence>
<reference evidence="7" key="1">
    <citation type="submission" date="2016-10" db="EMBL/GenBank/DDBJ databases">
        <authorList>
            <person name="Varghese N."/>
            <person name="Submissions S."/>
        </authorList>
    </citation>
    <scope>NUCLEOTIDE SEQUENCE [LARGE SCALE GENOMIC DNA]</scope>
    <source>
        <strain evidence="7">LMG 26416</strain>
    </source>
</reference>
<name>A0A1H7LYG4_9BURK</name>
<keyword evidence="1" id="KW-0805">Transcription regulation</keyword>
<sequence>MSAERAARKSTAATRSSRARASTPARAGQFKPPQKESLTEQAYAQIEEAIVTLQIAPGTSVSELSLSEMTGIGRTPIREAIQRLAREHLIVILPQRGLLVPEIDVKKQLKLLRARREVERLVCRSAARSATPEEREVFGQLAAEFAEAAAANDDVTFVRLDREFNELCLIASRNEFAEGAMRLMHGLSRRFWYYHYRQAADLPEMARLHGAVAQAIADGDIDGAGKALDALLDNIEAFTRATLTAL</sequence>
<dbReference type="Gene3D" id="1.20.120.530">
    <property type="entry name" value="GntR ligand-binding domain-like"/>
    <property type="match status" value="1"/>
</dbReference>
<dbReference type="AlphaFoldDB" id="A0A1H7LYG4"/>
<dbReference type="PROSITE" id="PS50949">
    <property type="entry name" value="HTH_GNTR"/>
    <property type="match status" value="1"/>
</dbReference>
<dbReference type="InterPro" id="IPR011711">
    <property type="entry name" value="GntR_C"/>
</dbReference>
<gene>
    <name evidence="6" type="ORF">SAMN05192542_104530</name>
</gene>
<dbReference type="RefSeq" id="WP_090547546.1">
    <property type="nucleotide sequence ID" value="NZ_FNSR01000002.1"/>
</dbReference>
<evidence type="ECO:0000256" key="2">
    <source>
        <dbReference type="ARBA" id="ARBA00023125"/>
    </source>
</evidence>
<dbReference type="Pfam" id="PF07729">
    <property type="entry name" value="FCD"/>
    <property type="match status" value="1"/>
</dbReference>
<dbReference type="InterPro" id="IPR008920">
    <property type="entry name" value="TF_FadR/GntR_C"/>
</dbReference>
<protein>
    <submittedName>
        <fullName evidence="6">DNA-binding transcriptional regulator, GntR family</fullName>
    </submittedName>
</protein>
<organism evidence="6 7">
    <name type="scientific">Paraburkholderia caballeronis</name>
    <dbReference type="NCBI Taxonomy" id="416943"/>
    <lineage>
        <taxon>Bacteria</taxon>
        <taxon>Pseudomonadati</taxon>
        <taxon>Pseudomonadota</taxon>
        <taxon>Betaproteobacteria</taxon>
        <taxon>Burkholderiales</taxon>
        <taxon>Burkholderiaceae</taxon>
        <taxon>Paraburkholderia</taxon>
    </lineage>
</organism>
<dbReference type="SUPFAM" id="SSF46785">
    <property type="entry name" value="Winged helix' DNA-binding domain"/>
    <property type="match status" value="1"/>
</dbReference>
<feature type="domain" description="HTH gntR-type" evidence="5">
    <location>
        <begin position="36"/>
        <end position="103"/>
    </location>
</feature>